<dbReference type="GO" id="GO:0005829">
    <property type="term" value="C:cytosol"/>
    <property type="evidence" value="ECO:0007669"/>
    <property type="project" value="InterPro"/>
</dbReference>
<proteinExistence type="inferred from homology"/>
<dbReference type="GO" id="GO:0106312">
    <property type="term" value="F:methylenetetrahydrofolate reductase (NADH) activity"/>
    <property type="evidence" value="ECO:0007669"/>
    <property type="project" value="UniProtKB-EC"/>
</dbReference>
<dbReference type="Gene3D" id="3.20.20.220">
    <property type="match status" value="1"/>
</dbReference>
<dbReference type="GO" id="GO:0071949">
    <property type="term" value="F:FAD binding"/>
    <property type="evidence" value="ECO:0007669"/>
    <property type="project" value="TreeGrafter"/>
</dbReference>
<evidence type="ECO:0000256" key="11">
    <source>
        <dbReference type="ARBA" id="ARBA00048628"/>
    </source>
</evidence>
<dbReference type="Pfam" id="PF02219">
    <property type="entry name" value="MTHFR"/>
    <property type="match status" value="1"/>
</dbReference>
<sequence>MKTSDLFGKGRTVFSFEVFPPKRDDPVAGIYSTVERLKDLSPDFISVTYGAGGTKNSEVTLAIASEIKRSGVESVMHLPCVGMTRADAEDCIARIRDAGIENILALRGDLPEGMTERGDFPHASDLIEFIKQRGDFNILAACYPEGHPESPSVTEDILNLRKKTDAGACQLVTQLFFDNEFFYRFLERCRIGGITVPVSAGIMPVVNKKQIERIVSLCGATLPKKFTDMMARYEDNPDALRDAGIAYAVDQIVDLVSHGVEGIHLYTMNRPYVAEKIHAAVASLL</sequence>
<gene>
    <name evidence="13" type="primary">metF</name>
    <name evidence="13" type="ORF">IAC73_02760</name>
</gene>
<evidence type="ECO:0000256" key="5">
    <source>
        <dbReference type="ARBA" id="ARBA00022630"/>
    </source>
</evidence>
<keyword evidence="7 12" id="KW-0560">Oxidoreductase</keyword>
<comment type="cofactor">
    <cofactor evidence="1 12">
        <name>FAD</name>
        <dbReference type="ChEBI" id="CHEBI:57692"/>
    </cofactor>
</comment>
<evidence type="ECO:0000256" key="7">
    <source>
        <dbReference type="ARBA" id="ARBA00023002"/>
    </source>
</evidence>
<keyword evidence="4" id="KW-0028">Amino-acid biosynthesis</keyword>
<dbReference type="AlphaFoldDB" id="A0A9D1N9R6"/>
<evidence type="ECO:0000256" key="1">
    <source>
        <dbReference type="ARBA" id="ARBA00001974"/>
    </source>
</evidence>
<dbReference type="InterPro" id="IPR029041">
    <property type="entry name" value="FAD-linked_oxidoreductase-like"/>
</dbReference>
<accession>A0A9D1N9R6</accession>
<evidence type="ECO:0000256" key="12">
    <source>
        <dbReference type="RuleBase" id="RU003862"/>
    </source>
</evidence>
<evidence type="ECO:0000256" key="10">
    <source>
        <dbReference type="ARBA" id="ARBA00034478"/>
    </source>
</evidence>
<comment type="catalytic activity">
    <reaction evidence="11">
        <text>(6S)-5-methyl-5,6,7,8-tetrahydrofolate + NAD(+) = (6R)-5,10-methylene-5,6,7,8-tetrahydrofolate + NADH + H(+)</text>
        <dbReference type="Rhea" id="RHEA:19821"/>
        <dbReference type="ChEBI" id="CHEBI:15378"/>
        <dbReference type="ChEBI" id="CHEBI:15636"/>
        <dbReference type="ChEBI" id="CHEBI:18608"/>
        <dbReference type="ChEBI" id="CHEBI:57540"/>
        <dbReference type="ChEBI" id="CHEBI:57945"/>
        <dbReference type="EC" id="1.5.1.54"/>
    </reaction>
    <physiologicalReaction direction="right-to-left" evidence="11">
        <dbReference type="Rhea" id="RHEA:19823"/>
    </physiologicalReaction>
</comment>
<keyword evidence="6 12" id="KW-0274">FAD</keyword>
<organism evidence="13 14">
    <name type="scientific">Candidatus Limadaptatus stercoripullorum</name>
    <dbReference type="NCBI Taxonomy" id="2840846"/>
    <lineage>
        <taxon>Bacteria</taxon>
        <taxon>Bacillati</taxon>
        <taxon>Bacillota</taxon>
        <taxon>Clostridia</taxon>
        <taxon>Eubacteriales</taxon>
        <taxon>Candidatus Limadaptatus</taxon>
    </lineage>
</organism>
<dbReference type="InterPro" id="IPR004620">
    <property type="entry name" value="MTHF_reductase_bac"/>
</dbReference>
<evidence type="ECO:0000256" key="9">
    <source>
        <dbReference type="ARBA" id="ARBA00023167"/>
    </source>
</evidence>
<dbReference type="GO" id="GO:0035999">
    <property type="term" value="P:tetrahydrofolate interconversion"/>
    <property type="evidence" value="ECO:0007669"/>
    <property type="project" value="TreeGrafter"/>
</dbReference>
<evidence type="ECO:0000256" key="2">
    <source>
        <dbReference type="ARBA" id="ARBA00004777"/>
    </source>
</evidence>
<dbReference type="PANTHER" id="PTHR45754">
    <property type="entry name" value="METHYLENETETRAHYDROFOLATE REDUCTASE"/>
    <property type="match status" value="1"/>
</dbReference>
<evidence type="ECO:0000256" key="4">
    <source>
        <dbReference type="ARBA" id="ARBA00022605"/>
    </source>
</evidence>
<evidence type="ECO:0000256" key="8">
    <source>
        <dbReference type="ARBA" id="ARBA00023027"/>
    </source>
</evidence>
<comment type="similarity">
    <text evidence="3 12">Belongs to the methylenetetrahydrofolate reductase family.</text>
</comment>
<dbReference type="EMBL" id="DVOE01000041">
    <property type="protein sequence ID" value="HIU98746.1"/>
    <property type="molecule type" value="Genomic_DNA"/>
</dbReference>
<comment type="pathway">
    <text evidence="2 12">One-carbon metabolism; tetrahydrofolate interconversion.</text>
</comment>
<evidence type="ECO:0000256" key="3">
    <source>
        <dbReference type="ARBA" id="ARBA00006743"/>
    </source>
</evidence>
<dbReference type="CDD" id="cd00537">
    <property type="entry name" value="MTHFR"/>
    <property type="match status" value="1"/>
</dbReference>
<dbReference type="InterPro" id="IPR003171">
    <property type="entry name" value="Mehydrof_redctse-like"/>
</dbReference>
<evidence type="ECO:0000256" key="6">
    <source>
        <dbReference type="ARBA" id="ARBA00022827"/>
    </source>
</evidence>
<keyword evidence="9" id="KW-0486">Methionine biosynthesis</keyword>
<name>A0A9D1N9R6_9FIRM</name>
<dbReference type="NCBIfam" id="TIGR00676">
    <property type="entry name" value="fadh2"/>
    <property type="match status" value="1"/>
</dbReference>
<keyword evidence="8" id="KW-0520">NAD</keyword>
<dbReference type="GO" id="GO:0009086">
    <property type="term" value="P:methionine biosynthetic process"/>
    <property type="evidence" value="ECO:0007669"/>
    <property type="project" value="UniProtKB-KW"/>
</dbReference>
<reference evidence="13" key="2">
    <citation type="journal article" date="2021" name="PeerJ">
        <title>Extensive microbial diversity within the chicken gut microbiome revealed by metagenomics and culture.</title>
        <authorList>
            <person name="Gilroy R."/>
            <person name="Ravi A."/>
            <person name="Getino M."/>
            <person name="Pursley I."/>
            <person name="Horton D.L."/>
            <person name="Alikhan N.F."/>
            <person name="Baker D."/>
            <person name="Gharbi K."/>
            <person name="Hall N."/>
            <person name="Watson M."/>
            <person name="Adriaenssens E.M."/>
            <person name="Foster-Nyarko E."/>
            <person name="Jarju S."/>
            <person name="Secka A."/>
            <person name="Antonio M."/>
            <person name="Oren A."/>
            <person name="Chaudhuri R.R."/>
            <person name="La Ragione R."/>
            <person name="Hildebrand F."/>
            <person name="Pallen M.J."/>
        </authorList>
    </citation>
    <scope>NUCLEOTIDE SEQUENCE</scope>
    <source>
        <strain evidence="13">10406</strain>
    </source>
</reference>
<evidence type="ECO:0000313" key="14">
    <source>
        <dbReference type="Proteomes" id="UP000886857"/>
    </source>
</evidence>
<dbReference type="Proteomes" id="UP000886857">
    <property type="component" value="Unassembled WGS sequence"/>
</dbReference>
<reference evidence="13" key="1">
    <citation type="submission" date="2020-10" db="EMBL/GenBank/DDBJ databases">
        <authorList>
            <person name="Gilroy R."/>
        </authorList>
    </citation>
    <scope>NUCLEOTIDE SEQUENCE</scope>
    <source>
        <strain evidence="13">10406</strain>
    </source>
</reference>
<evidence type="ECO:0000313" key="13">
    <source>
        <dbReference type="EMBL" id="HIU98746.1"/>
    </source>
</evidence>
<protein>
    <recommendedName>
        <fullName evidence="12">Methylenetetrahydrofolate reductase</fullName>
        <ecNumber evidence="12">1.5.1.54</ecNumber>
    </recommendedName>
</protein>
<comment type="pathway">
    <text evidence="10">Amino-acid biosynthesis; L-methionine biosynthesis via de novo pathway.</text>
</comment>
<dbReference type="SUPFAM" id="SSF51730">
    <property type="entry name" value="FAD-linked oxidoreductase"/>
    <property type="match status" value="1"/>
</dbReference>
<dbReference type="PANTHER" id="PTHR45754:SF3">
    <property type="entry name" value="METHYLENETETRAHYDROFOLATE REDUCTASE (NADPH)"/>
    <property type="match status" value="1"/>
</dbReference>
<dbReference type="EC" id="1.5.1.54" evidence="12"/>
<keyword evidence="5 12" id="KW-0285">Flavoprotein</keyword>
<comment type="caution">
    <text evidence="13">The sequence shown here is derived from an EMBL/GenBank/DDBJ whole genome shotgun (WGS) entry which is preliminary data.</text>
</comment>